<keyword evidence="2" id="KW-1185">Reference proteome</keyword>
<comment type="caution">
    <text evidence="1">The sequence shown here is derived from an EMBL/GenBank/DDBJ whole genome shotgun (WGS) entry which is preliminary data.</text>
</comment>
<keyword evidence="1" id="KW-0378">Hydrolase</keyword>
<reference evidence="1 2" key="1">
    <citation type="submission" date="2021-03" db="EMBL/GenBank/DDBJ databases">
        <title>Enterococcal diversity collection.</title>
        <authorList>
            <person name="Gilmore M.S."/>
            <person name="Schwartzman J."/>
            <person name="Van Tyne D."/>
            <person name="Martin M."/>
            <person name="Earl A.M."/>
            <person name="Manson A.L."/>
            <person name="Straub T."/>
            <person name="Salamzade R."/>
            <person name="Saavedra J."/>
            <person name="Lebreton F."/>
            <person name="Prichula J."/>
            <person name="Schaufler K."/>
            <person name="Gaca A."/>
            <person name="Sgardioli B."/>
            <person name="Wagenaar J."/>
            <person name="Strong T."/>
        </authorList>
    </citation>
    <scope>NUCLEOTIDE SEQUENCE [LARGE SCALE GENOMIC DNA]</scope>
    <source>
        <strain evidence="1 2">MJM12</strain>
    </source>
</reference>
<dbReference type="Proteomes" id="UP000664256">
    <property type="component" value="Unassembled WGS sequence"/>
</dbReference>
<gene>
    <name evidence="1" type="ORF">JZO76_07145</name>
</gene>
<dbReference type="GO" id="GO:0016787">
    <property type="term" value="F:hydrolase activity"/>
    <property type="evidence" value="ECO:0007669"/>
    <property type="project" value="UniProtKB-KW"/>
</dbReference>
<protein>
    <submittedName>
        <fullName evidence="1">2-hydroxymuconic semialdehyde hydrolase</fullName>
    </submittedName>
</protein>
<name>A0ABS3H782_9ENTE</name>
<proteinExistence type="predicted"/>
<accession>A0ABS3H782</accession>
<dbReference type="EMBL" id="JAFLVT010000008">
    <property type="protein sequence ID" value="MBO0449315.1"/>
    <property type="molecule type" value="Genomic_DNA"/>
</dbReference>
<dbReference type="RefSeq" id="WP_206903443.1">
    <property type="nucleotide sequence ID" value="NZ_JAFLVT010000008.1"/>
</dbReference>
<evidence type="ECO:0000313" key="1">
    <source>
        <dbReference type="EMBL" id="MBO0449315.1"/>
    </source>
</evidence>
<sequence>MNENYILPVNNLDDVWELHETETFYSVFCADKNIDVEMLRHLIDGGALIDVSDGEYIHWLQLTDEAKLWMQNVIKSDGLKS</sequence>
<evidence type="ECO:0000313" key="2">
    <source>
        <dbReference type="Proteomes" id="UP000664256"/>
    </source>
</evidence>
<organism evidence="1 2">
    <name type="scientific">Candidatus Enterococcus myersii</name>
    <dbReference type="NCBI Taxonomy" id="2815322"/>
    <lineage>
        <taxon>Bacteria</taxon>
        <taxon>Bacillati</taxon>
        <taxon>Bacillota</taxon>
        <taxon>Bacilli</taxon>
        <taxon>Lactobacillales</taxon>
        <taxon>Enterococcaceae</taxon>
        <taxon>Enterococcus</taxon>
    </lineage>
</organism>